<keyword evidence="4 5" id="KW-0472">Membrane</keyword>
<feature type="transmembrane region" description="Helical" evidence="5">
    <location>
        <begin position="337"/>
        <end position="356"/>
    </location>
</feature>
<feature type="transmembrane region" description="Helical" evidence="5">
    <location>
        <begin position="209"/>
        <end position="231"/>
    </location>
</feature>
<evidence type="ECO:0000256" key="3">
    <source>
        <dbReference type="ARBA" id="ARBA00022989"/>
    </source>
</evidence>
<evidence type="ECO:0000256" key="2">
    <source>
        <dbReference type="ARBA" id="ARBA00022692"/>
    </source>
</evidence>
<comment type="caution">
    <text evidence="7">The sequence shown here is derived from an EMBL/GenBank/DDBJ whole genome shotgun (WGS) entry which is preliminary data.</text>
</comment>
<feature type="transmembrane region" description="Helical" evidence="5">
    <location>
        <begin position="157"/>
        <end position="180"/>
    </location>
</feature>
<name>A0A329QL85_9ACTN</name>
<gene>
    <name evidence="7" type="ORF">DPM12_13610</name>
</gene>
<sequence length="377" mass="40083">MSTQTVSPPEATEATETGSASFWTASRLVAEREISSQIRSKGYWITFGMFILGILAMGILPSLFGGGAPSVATVGAESERVVAETELEAQPVADAQEAEALVREGDVDAAVVPDTDGESPLDVRVIGLEDTPEDVVAALSVAPPVDLLEPSDVSSGAQYLVTFVFALFFFVFAMYGMPLAQSVVTEKQTRIVEILVSTVPIRSLLAGKIAGHSLLVFAQVAILAMIAPLALRMGDQGALLAMLAPALGWFVPFFILGFILLATMWSVAGSIVSRQEDLGSSTTLVMMLVMLPYFGVTFLQDNDLAMTILSYVPFSAAVAMPVRLFSEDARTWEPFAAMALLAVAVVVCVLVASRLYSGSLLQTGTRVKLTQAWSQAE</sequence>
<keyword evidence="3 5" id="KW-1133">Transmembrane helix</keyword>
<dbReference type="InterPro" id="IPR013525">
    <property type="entry name" value="ABC2_TM"/>
</dbReference>
<protein>
    <submittedName>
        <fullName evidence="7">ABC transporter permease</fullName>
    </submittedName>
</protein>
<evidence type="ECO:0000259" key="6">
    <source>
        <dbReference type="Pfam" id="PF12698"/>
    </source>
</evidence>
<dbReference type="RefSeq" id="WP_112258874.1">
    <property type="nucleotide sequence ID" value="NZ_QMIG01000014.1"/>
</dbReference>
<dbReference type="OrthoDB" id="3268959at2"/>
<evidence type="ECO:0000256" key="1">
    <source>
        <dbReference type="ARBA" id="ARBA00004141"/>
    </source>
</evidence>
<evidence type="ECO:0000256" key="5">
    <source>
        <dbReference type="SAM" id="Phobius"/>
    </source>
</evidence>
<evidence type="ECO:0000256" key="4">
    <source>
        <dbReference type="ARBA" id="ARBA00023136"/>
    </source>
</evidence>
<accession>A0A329QL85</accession>
<dbReference type="Proteomes" id="UP000250462">
    <property type="component" value="Unassembled WGS sequence"/>
</dbReference>
<evidence type="ECO:0000313" key="7">
    <source>
        <dbReference type="EMBL" id="RAW13104.1"/>
    </source>
</evidence>
<feature type="transmembrane region" description="Helical" evidence="5">
    <location>
        <begin position="42"/>
        <end position="64"/>
    </location>
</feature>
<dbReference type="AlphaFoldDB" id="A0A329QL85"/>
<feature type="transmembrane region" description="Helical" evidence="5">
    <location>
        <begin position="237"/>
        <end position="266"/>
    </location>
</feature>
<keyword evidence="2 5" id="KW-0812">Transmembrane</keyword>
<dbReference type="EMBL" id="QMIG01000014">
    <property type="protein sequence ID" value="RAW13104.1"/>
    <property type="molecule type" value="Genomic_DNA"/>
</dbReference>
<keyword evidence="8" id="KW-1185">Reference proteome</keyword>
<evidence type="ECO:0000313" key="8">
    <source>
        <dbReference type="Proteomes" id="UP000250462"/>
    </source>
</evidence>
<reference evidence="7 8" key="1">
    <citation type="submission" date="2018-06" db="EMBL/GenBank/DDBJ databases">
        <title>Phytoactinopolyspora halophila sp. nov., a novel halophilic actinomycete isolated from a saline soil in China.</title>
        <authorList>
            <person name="Tang S.-K."/>
        </authorList>
    </citation>
    <scope>NUCLEOTIDE SEQUENCE [LARGE SCALE GENOMIC DNA]</scope>
    <source>
        <strain evidence="7 8">YIM 96934</strain>
    </source>
</reference>
<dbReference type="PANTHER" id="PTHR43471">
    <property type="entry name" value="ABC TRANSPORTER PERMEASE"/>
    <property type="match status" value="1"/>
</dbReference>
<proteinExistence type="predicted"/>
<dbReference type="GO" id="GO:0140359">
    <property type="term" value="F:ABC-type transporter activity"/>
    <property type="evidence" value="ECO:0007669"/>
    <property type="project" value="InterPro"/>
</dbReference>
<dbReference type="Pfam" id="PF12698">
    <property type="entry name" value="ABC2_membrane_3"/>
    <property type="match status" value="1"/>
</dbReference>
<feature type="transmembrane region" description="Helical" evidence="5">
    <location>
        <begin position="278"/>
        <end position="298"/>
    </location>
</feature>
<organism evidence="7 8">
    <name type="scientific">Phytoactinopolyspora halophila</name>
    <dbReference type="NCBI Taxonomy" id="1981511"/>
    <lineage>
        <taxon>Bacteria</taxon>
        <taxon>Bacillati</taxon>
        <taxon>Actinomycetota</taxon>
        <taxon>Actinomycetes</taxon>
        <taxon>Jiangellales</taxon>
        <taxon>Jiangellaceae</taxon>
        <taxon>Phytoactinopolyspora</taxon>
    </lineage>
</organism>
<feature type="domain" description="ABC-2 type transporter transmembrane" evidence="6">
    <location>
        <begin position="45"/>
        <end position="352"/>
    </location>
</feature>
<dbReference type="GO" id="GO:0016020">
    <property type="term" value="C:membrane"/>
    <property type="evidence" value="ECO:0007669"/>
    <property type="project" value="UniProtKB-SubCell"/>
</dbReference>
<comment type="subcellular location">
    <subcellularLocation>
        <location evidence="1">Membrane</location>
        <topology evidence="1">Multi-pass membrane protein</topology>
    </subcellularLocation>
</comment>